<evidence type="ECO:0000256" key="2">
    <source>
        <dbReference type="ARBA" id="ARBA00022737"/>
    </source>
</evidence>
<protein>
    <submittedName>
        <fullName evidence="6">Uncharacterized protein</fullName>
    </submittedName>
</protein>
<dbReference type="CDD" id="cd00201">
    <property type="entry name" value="WW"/>
    <property type="match status" value="2"/>
</dbReference>
<accession>A0AAV2HA24</accession>
<dbReference type="InterPro" id="IPR001202">
    <property type="entry name" value="WW_dom"/>
</dbReference>
<dbReference type="PROSITE" id="PS50951">
    <property type="entry name" value="SARAH"/>
    <property type="match status" value="1"/>
</dbReference>
<feature type="domain" description="WW" evidence="4">
    <location>
        <begin position="410"/>
        <end position="443"/>
    </location>
</feature>
<keyword evidence="7" id="KW-1185">Reference proteome</keyword>
<dbReference type="Pfam" id="PF00397">
    <property type="entry name" value="WW"/>
    <property type="match status" value="2"/>
</dbReference>
<feature type="domain" description="SARAH" evidence="5">
    <location>
        <begin position="501"/>
        <end position="548"/>
    </location>
</feature>
<keyword evidence="1" id="KW-0597">Phosphoprotein</keyword>
<dbReference type="GO" id="GO:0006915">
    <property type="term" value="P:apoptotic process"/>
    <property type="evidence" value="ECO:0007669"/>
    <property type="project" value="InterPro"/>
</dbReference>
<dbReference type="AlphaFoldDB" id="A0AAV2HA24"/>
<reference evidence="6 7" key="1">
    <citation type="submission" date="2024-04" db="EMBL/GenBank/DDBJ databases">
        <authorList>
            <consortium name="Genoscope - CEA"/>
            <person name="William W."/>
        </authorList>
    </citation>
    <scope>NUCLEOTIDE SEQUENCE [LARGE SCALE GENOMIC DNA]</scope>
</reference>
<feature type="compositionally biased region" description="Low complexity" evidence="3">
    <location>
        <begin position="143"/>
        <end position="176"/>
    </location>
</feature>
<dbReference type="SMART" id="SM00456">
    <property type="entry name" value="WW"/>
    <property type="match status" value="2"/>
</dbReference>
<dbReference type="Gene3D" id="2.20.70.10">
    <property type="match status" value="2"/>
</dbReference>
<evidence type="ECO:0000259" key="5">
    <source>
        <dbReference type="PROSITE" id="PS50951"/>
    </source>
</evidence>
<sequence>MDKRRLAKKKESGLNEGIAGRYVKRDTPPLLRNYHTPVRQGTSFQRMGRNTRTPASYIPQSQIVSGQPASAATLVSRPNVQQTAQFHETNPSMFGELDKYYAGSQPQPQQQQIFQQQQQQQPQIMKYLQQQSGVTSSQMFDPSQLVQQQQASQGLGQHQPPSVQQHYPQYTQHPPSQQYYQQYTQQTPASSSVGQLTQGFQNLRVTSSPVSRTDVTSAIPRSYGVVYSQPVSGVASGVSRQMINISQGGFGGHNTDSSQTKLFGHSHQEDQGSALSVIREDENLEGQPYYKYTGATSGGSTNSTNSDYYNLHQMDDNYQIAQYHQEIRSHYAQQNPGGNLLGKGMFGMAASDLNTPSASSVNSSGVGSYISQEELPLPPGWSVDWTVRGRKYYIDHNTQATHWSHPLEKESLPTDWERIESKERGVYYYNHITRTAQYHHPCSPAQGMLLSYGVGIIPDRIPPHLEFRQNKQLVPANPYLNTEIPEWLIVFSKAPHEHDHKLKWELFTLKQLENFAALLIRLYKQDLEHIVMSYERYRNALNRELDRRKKERQGQQPLAIANLPYQHPLVQQQIMQIQQQPQQLQYLQQQPQYQSQQQQGQSTQSQNQQGQQHLLLTQNIETKV</sequence>
<dbReference type="GO" id="GO:0035329">
    <property type="term" value="P:hippo signaling"/>
    <property type="evidence" value="ECO:0007669"/>
    <property type="project" value="InterPro"/>
</dbReference>
<comment type="caution">
    <text evidence="6">The sequence shown here is derived from an EMBL/GenBank/DDBJ whole genome shotgun (WGS) entry which is preliminary data.</text>
</comment>
<evidence type="ECO:0000313" key="6">
    <source>
        <dbReference type="EMBL" id="CAL1529664.1"/>
    </source>
</evidence>
<dbReference type="PROSITE" id="PS50020">
    <property type="entry name" value="WW_DOMAIN_2"/>
    <property type="match status" value="2"/>
</dbReference>
<dbReference type="GO" id="GO:0005829">
    <property type="term" value="C:cytosol"/>
    <property type="evidence" value="ECO:0007669"/>
    <property type="project" value="TreeGrafter"/>
</dbReference>
<dbReference type="Proteomes" id="UP001497497">
    <property type="component" value="Unassembled WGS sequence"/>
</dbReference>
<keyword evidence="2" id="KW-0677">Repeat</keyword>
<dbReference type="CDD" id="cd21433">
    <property type="entry name" value="SARAH_Sav"/>
    <property type="match status" value="1"/>
</dbReference>
<evidence type="ECO:0000259" key="4">
    <source>
        <dbReference type="PROSITE" id="PS50020"/>
    </source>
</evidence>
<name>A0AAV2HA24_LYMST</name>
<proteinExistence type="predicted"/>
<feature type="compositionally biased region" description="Basic and acidic residues" evidence="3">
    <location>
        <begin position="1"/>
        <end position="13"/>
    </location>
</feature>
<dbReference type="PANTHER" id="PTHR47522:SF2">
    <property type="entry name" value="PROTEIN SALVADOR HOMOLOG 1"/>
    <property type="match status" value="1"/>
</dbReference>
<dbReference type="GO" id="GO:0060090">
    <property type="term" value="F:molecular adaptor activity"/>
    <property type="evidence" value="ECO:0007669"/>
    <property type="project" value="InterPro"/>
</dbReference>
<dbReference type="FunFam" id="2.20.70.10:FF:000035">
    <property type="entry name" value="Salvador homolog 1 (Drosophila)"/>
    <property type="match status" value="1"/>
</dbReference>
<gene>
    <name evidence="6" type="ORF">GSLYS_00003819001</name>
</gene>
<evidence type="ECO:0000313" key="7">
    <source>
        <dbReference type="Proteomes" id="UP001497497"/>
    </source>
</evidence>
<feature type="domain" description="WW" evidence="4">
    <location>
        <begin position="375"/>
        <end position="408"/>
    </location>
</feature>
<dbReference type="PANTHER" id="PTHR47522">
    <property type="entry name" value="SALVADOR FAMILY WW DOMAIN-CONTAINING PROTEIN 1"/>
    <property type="match status" value="1"/>
</dbReference>
<feature type="region of interest" description="Disordered" evidence="3">
    <location>
        <begin position="138"/>
        <end position="176"/>
    </location>
</feature>
<dbReference type="SUPFAM" id="SSF51045">
    <property type="entry name" value="WW domain"/>
    <property type="match status" value="2"/>
</dbReference>
<evidence type="ECO:0000256" key="3">
    <source>
        <dbReference type="SAM" id="MobiDB-lite"/>
    </source>
</evidence>
<feature type="region of interest" description="Disordered" evidence="3">
    <location>
        <begin position="1"/>
        <end position="21"/>
    </location>
</feature>
<dbReference type="InterPro" id="IPR030030">
    <property type="entry name" value="Sav"/>
</dbReference>
<evidence type="ECO:0000256" key="1">
    <source>
        <dbReference type="ARBA" id="ARBA00022553"/>
    </source>
</evidence>
<dbReference type="GO" id="GO:0043065">
    <property type="term" value="P:positive regulation of apoptotic process"/>
    <property type="evidence" value="ECO:0007669"/>
    <property type="project" value="TreeGrafter"/>
</dbReference>
<dbReference type="EMBL" id="CAXITT010000053">
    <property type="protein sequence ID" value="CAL1529664.1"/>
    <property type="molecule type" value="Genomic_DNA"/>
</dbReference>
<dbReference type="GO" id="GO:0008285">
    <property type="term" value="P:negative regulation of cell population proliferation"/>
    <property type="evidence" value="ECO:0007669"/>
    <property type="project" value="TreeGrafter"/>
</dbReference>
<dbReference type="InterPro" id="IPR011524">
    <property type="entry name" value="SARAH_dom"/>
</dbReference>
<dbReference type="InterPro" id="IPR036020">
    <property type="entry name" value="WW_dom_sf"/>
</dbReference>
<organism evidence="6 7">
    <name type="scientific">Lymnaea stagnalis</name>
    <name type="common">Great pond snail</name>
    <name type="synonym">Helix stagnalis</name>
    <dbReference type="NCBI Taxonomy" id="6523"/>
    <lineage>
        <taxon>Eukaryota</taxon>
        <taxon>Metazoa</taxon>
        <taxon>Spiralia</taxon>
        <taxon>Lophotrochozoa</taxon>
        <taxon>Mollusca</taxon>
        <taxon>Gastropoda</taxon>
        <taxon>Heterobranchia</taxon>
        <taxon>Euthyneura</taxon>
        <taxon>Panpulmonata</taxon>
        <taxon>Hygrophila</taxon>
        <taxon>Lymnaeoidea</taxon>
        <taxon>Lymnaeidae</taxon>
        <taxon>Lymnaea</taxon>
    </lineage>
</organism>